<dbReference type="EMBL" id="CP019343">
    <property type="protein sequence ID" value="ARN75353.1"/>
    <property type="molecule type" value="Genomic_DNA"/>
</dbReference>
<dbReference type="InterPro" id="IPR005588">
    <property type="entry name" value="MucB_RseB"/>
</dbReference>
<dbReference type="CDD" id="cd16327">
    <property type="entry name" value="RseB"/>
    <property type="match status" value="1"/>
</dbReference>
<comment type="subcellular location">
    <subcellularLocation>
        <location evidence="1">Periplasm</location>
    </subcellularLocation>
</comment>
<dbReference type="RefSeq" id="WP_085759529.1">
    <property type="nucleotide sequence ID" value="NZ_CP019343.1"/>
</dbReference>
<evidence type="ECO:0000259" key="6">
    <source>
        <dbReference type="Pfam" id="PF03888"/>
    </source>
</evidence>
<evidence type="ECO:0000259" key="7">
    <source>
        <dbReference type="Pfam" id="PF17188"/>
    </source>
</evidence>
<dbReference type="AlphaFoldDB" id="A0A1X9NN85"/>
<name>A0A1X9NN85_9GAMM</name>
<feature type="chain" id="PRO_5011987737" description="Transcriptional regulator" evidence="5">
    <location>
        <begin position="22"/>
        <end position="321"/>
    </location>
</feature>
<dbReference type="GO" id="GO:0045152">
    <property type="term" value="F:antisigma factor binding"/>
    <property type="evidence" value="ECO:0007669"/>
    <property type="project" value="TreeGrafter"/>
</dbReference>
<dbReference type="PIRSF" id="PIRSF005427">
    <property type="entry name" value="RseB"/>
    <property type="match status" value="1"/>
</dbReference>
<dbReference type="Gene3D" id="3.30.200.100">
    <property type="entry name" value="MucB/RseB, C-terminal domain"/>
    <property type="match status" value="1"/>
</dbReference>
<organism evidence="8 9">
    <name type="scientific">Oceanicoccus sagamiensis</name>
    <dbReference type="NCBI Taxonomy" id="716816"/>
    <lineage>
        <taxon>Bacteria</taxon>
        <taxon>Pseudomonadati</taxon>
        <taxon>Pseudomonadota</taxon>
        <taxon>Gammaproteobacteria</taxon>
        <taxon>Cellvibrionales</taxon>
        <taxon>Spongiibacteraceae</taxon>
        <taxon>Oceanicoccus</taxon>
    </lineage>
</organism>
<accession>A0A1X9NN85</accession>
<evidence type="ECO:0000313" key="9">
    <source>
        <dbReference type="Proteomes" id="UP000193450"/>
    </source>
</evidence>
<comment type="similarity">
    <text evidence="2">Belongs to the RseB family.</text>
</comment>
<protein>
    <recommendedName>
        <fullName evidence="10">Transcriptional regulator</fullName>
    </recommendedName>
</protein>
<dbReference type="InterPro" id="IPR033434">
    <property type="entry name" value="MucB/RseB_N"/>
</dbReference>
<evidence type="ECO:0000313" key="8">
    <source>
        <dbReference type="EMBL" id="ARN75353.1"/>
    </source>
</evidence>
<dbReference type="InterPro" id="IPR038484">
    <property type="entry name" value="MucB/RseB_C_sf"/>
</dbReference>
<evidence type="ECO:0000256" key="1">
    <source>
        <dbReference type="ARBA" id="ARBA00004418"/>
    </source>
</evidence>
<gene>
    <name evidence="8" type="ORF">BST96_15270</name>
</gene>
<dbReference type="PANTHER" id="PTHR38782">
    <property type="match status" value="1"/>
</dbReference>
<evidence type="ECO:0008006" key="10">
    <source>
        <dbReference type="Google" id="ProtNLM"/>
    </source>
</evidence>
<dbReference type="Gene3D" id="2.50.20.10">
    <property type="entry name" value="Lipoprotein localisation LolA/LolB/LppX"/>
    <property type="match status" value="1"/>
</dbReference>
<keyword evidence="9" id="KW-1185">Reference proteome</keyword>
<feature type="domain" description="MucB/RseB N-terminal" evidence="6">
    <location>
        <begin position="27"/>
        <end position="194"/>
    </location>
</feature>
<dbReference type="Proteomes" id="UP000193450">
    <property type="component" value="Chromosome"/>
</dbReference>
<reference evidence="8 9" key="1">
    <citation type="submission" date="2016-11" db="EMBL/GenBank/DDBJ databases">
        <title>Trade-off between light-utilization and light-protection in marine flavobacteria.</title>
        <authorList>
            <person name="Kumagai Y."/>
        </authorList>
    </citation>
    <scope>NUCLEOTIDE SEQUENCE [LARGE SCALE GENOMIC DNA]</scope>
    <source>
        <strain evidence="8 9">NBRC 107125</strain>
    </source>
</reference>
<dbReference type="STRING" id="716816.BST96_15270"/>
<dbReference type="GO" id="GO:0030288">
    <property type="term" value="C:outer membrane-bounded periplasmic space"/>
    <property type="evidence" value="ECO:0007669"/>
    <property type="project" value="TreeGrafter"/>
</dbReference>
<dbReference type="GO" id="GO:0032885">
    <property type="term" value="P:regulation of polysaccharide biosynthetic process"/>
    <property type="evidence" value="ECO:0007669"/>
    <property type="project" value="TreeGrafter"/>
</dbReference>
<dbReference type="Pfam" id="PF17188">
    <property type="entry name" value="MucB_RseB_C"/>
    <property type="match status" value="1"/>
</dbReference>
<feature type="domain" description="MucB/RseB C-terminal" evidence="7">
    <location>
        <begin position="218"/>
        <end position="316"/>
    </location>
</feature>
<dbReference type="OrthoDB" id="7067274at2"/>
<evidence type="ECO:0000256" key="3">
    <source>
        <dbReference type="ARBA" id="ARBA00022729"/>
    </source>
</evidence>
<proteinExistence type="inferred from homology"/>
<evidence type="ECO:0000256" key="5">
    <source>
        <dbReference type="SAM" id="SignalP"/>
    </source>
</evidence>
<keyword evidence="4" id="KW-0574">Periplasm</keyword>
<feature type="signal peptide" evidence="5">
    <location>
        <begin position="1"/>
        <end position="21"/>
    </location>
</feature>
<dbReference type="KEGG" id="osg:BST96_15270"/>
<sequence length="321" mass="35872">MSLFSLLTILLLLISPALSLAAESDPRLLLDKMSHSFMERNYQGTFSFQRGDSIESLRIAHAVIDGKEYERLEYMDGDKREIIRRGHKLDCIHPGHQLVRFYQHQQNLKTTTQNASLDDYYTFTVTGMDRVAGRATINLTISPKDTHRFGYRLSLDKASGLLLRSELIGPKDKVLERFQYVEIHLNAKLTKQDFAGAQEAYHPDHAAPVAARKAMAAGDQHWKVQWLPGGFTSTVANQNFVTEDDMATFTDGMTVFSVFLERESGNKTPSQHIEGHAQKGATTAYSRAIDLSGSPHRVTVVGEIPAKTAQQIARSIALVKP</sequence>
<dbReference type="InterPro" id="IPR033436">
    <property type="entry name" value="MucB/RseB_C"/>
</dbReference>
<evidence type="ECO:0000256" key="2">
    <source>
        <dbReference type="ARBA" id="ARBA00008150"/>
    </source>
</evidence>
<dbReference type="Pfam" id="PF03888">
    <property type="entry name" value="MucB_RseB"/>
    <property type="match status" value="1"/>
</dbReference>
<evidence type="ECO:0000256" key="4">
    <source>
        <dbReference type="ARBA" id="ARBA00022764"/>
    </source>
</evidence>
<dbReference type="PANTHER" id="PTHR38782:SF1">
    <property type="entry name" value="SIGMA-E FACTOR REGULATORY PROTEIN RSEB"/>
    <property type="match status" value="1"/>
</dbReference>
<keyword evidence="3 5" id="KW-0732">Signal</keyword>